<accession>A0A9D4IR43</accession>
<reference evidence="1" key="2">
    <citation type="submission" date="2020-11" db="EMBL/GenBank/DDBJ databases">
        <authorList>
            <person name="McCartney M.A."/>
            <person name="Auch B."/>
            <person name="Kono T."/>
            <person name="Mallez S."/>
            <person name="Becker A."/>
            <person name="Gohl D.M."/>
            <person name="Silverstein K.A.T."/>
            <person name="Koren S."/>
            <person name="Bechman K.B."/>
            <person name="Herman A."/>
            <person name="Abrahante J.E."/>
            <person name="Garbe J."/>
        </authorList>
    </citation>
    <scope>NUCLEOTIDE SEQUENCE</scope>
    <source>
        <strain evidence="1">Duluth1</strain>
        <tissue evidence="1">Whole animal</tissue>
    </source>
</reference>
<dbReference type="Proteomes" id="UP000828390">
    <property type="component" value="Unassembled WGS sequence"/>
</dbReference>
<keyword evidence="2" id="KW-1185">Reference proteome</keyword>
<reference evidence="1" key="1">
    <citation type="journal article" date="2019" name="bioRxiv">
        <title>The Genome of the Zebra Mussel, Dreissena polymorpha: A Resource for Invasive Species Research.</title>
        <authorList>
            <person name="McCartney M.A."/>
            <person name="Auch B."/>
            <person name="Kono T."/>
            <person name="Mallez S."/>
            <person name="Zhang Y."/>
            <person name="Obille A."/>
            <person name="Becker A."/>
            <person name="Abrahante J.E."/>
            <person name="Garbe J."/>
            <person name="Badalamenti J.P."/>
            <person name="Herman A."/>
            <person name="Mangelson H."/>
            <person name="Liachko I."/>
            <person name="Sullivan S."/>
            <person name="Sone E.D."/>
            <person name="Koren S."/>
            <person name="Silverstein K.A.T."/>
            <person name="Beckman K.B."/>
            <person name="Gohl D.M."/>
        </authorList>
    </citation>
    <scope>NUCLEOTIDE SEQUENCE</scope>
    <source>
        <strain evidence="1">Duluth1</strain>
        <tissue evidence="1">Whole animal</tissue>
    </source>
</reference>
<organism evidence="1 2">
    <name type="scientific">Dreissena polymorpha</name>
    <name type="common">Zebra mussel</name>
    <name type="synonym">Mytilus polymorpha</name>
    <dbReference type="NCBI Taxonomy" id="45954"/>
    <lineage>
        <taxon>Eukaryota</taxon>
        <taxon>Metazoa</taxon>
        <taxon>Spiralia</taxon>
        <taxon>Lophotrochozoa</taxon>
        <taxon>Mollusca</taxon>
        <taxon>Bivalvia</taxon>
        <taxon>Autobranchia</taxon>
        <taxon>Heteroconchia</taxon>
        <taxon>Euheterodonta</taxon>
        <taxon>Imparidentia</taxon>
        <taxon>Neoheterodontei</taxon>
        <taxon>Myida</taxon>
        <taxon>Dreissenoidea</taxon>
        <taxon>Dreissenidae</taxon>
        <taxon>Dreissena</taxon>
    </lineage>
</organism>
<protein>
    <submittedName>
        <fullName evidence="1">Uncharacterized protein</fullName>
    </submittedName>
</protein>
<proteinExistence type="predicted"/>
<evidence type="ECO:0000313" key="1">
    <source>
        <dbReference type="EMBL" id="KAH3781984.1"/>
    </source>
</evidence>
<name>A0A9D4IR43_DREPO</name>
<gene>
    <name evidence="1" type="ORF">DPMN_159895</name>
</gene>
<sequence>MARLQDEFKQRYKRQYPFVLGILNITKPPKNEAFSPSLFVKCVERWNANGARKTQNATAAGAAAVTNTNQVSTITSVFYRKATLRDVTENTEKIQNSNKLVVSSSGNYLNQPNVYFYAIGVIRIEGAFASMVNESTQVRLVEIVVLDRQSRTRSTFGDLDV</sequence>
<evidence type="ECO:0000313" key="2">
    <source>
        <dbReference type="Proteomes" id="UP000828390"/>
    </source>
</evidence>
<dbReference type="EMBL" id="JAIWYP010000008">
    <property type="protein sequence ID" value="KAH3781984.1"/>
    <property type="molecule type" value="Genomic_DNA"/>
</dbReference>
<dbReference type="AlphaFoldDB" id="A0A9D4IR43"/>
<comment type="caution">
    <text evidence="1">The sequence shown here is derived from an EMBL/GenBank/DDBJ whole genome shotgun (WGS) entry which is preliminary data.</text>
</comment>